<proteinExistence type="predicted"/>
<organism evidence="1 2">
    <name type="scientific">Rotaria magnacalcarata</name>
    <dbReference type="NCBI Taxonomy" id="392030"/>
    <lineage>
        <taxon>Eukaryota</taxon>
        <taxon>Metazoa</taxon>
        <taxon>Spiralia</taxon>
        <taxon>Gnathifera</taxon>
        <taxon>Rotifera</taxon>
        <taxon>Eurotatoria</taxon>
        <taxon>Bdelloidea</taxon>
        <taxon>Philodinida</taxon>
        <taxon>Philodinidae</taxon>
        <taxon>Rotaria</taxon>
    </lineage>
</organism>
<protein>
    <submittedName>
        <fullName evidence="1">Uncharacterized protein</fullName>
    </submittedName>
</protein>
<comment type="caution">
    <text evidence="1">The sequence shown here is derived from an EMBL/GenBank/DDBJ whole genome shotgun (WGS) entry which is preliminary data.</text>
</comment>
<evidence type="ECO:0000313" key="1">
    <source>
        <dbReference type="EMBL" id="CAF4851633.1"/>
    </source>
</evidence>
<dbReference type="Proteomes" id="UP000676336">
    <property type="component" value="Unassembled WGS sequence"/>
</dbReference>
<sequence length="41" mass="4241">LRDNCGDAGLDSIPIGILKANGLCPLILPIVGCVSTFDINE</sequence>
<accession>A0A8S3C031</accession>
<dbReference type="AlphaFoldDB" id="A0A8S3C031"/>
<evidence type="ECO:0000313" key="2">
    <source>
        <dbReference type="Proteomes" id="UP000676336"/>
    </source>
</evidence>
<dbReference type="EMBL" id="CAJOBI010161181">
    <property type="protein sequence ID" value="CAF4851633.1"/>
    <property type="molecule type" value="Genomic_DNA"/>
</dbReference>
<reference evidence="1" key="1">
    <citation type="submission" date="2021-02" db="EMBL/GenBank/DDBJ databases">
        <authorList>
            <person name="Nowell W R."/>
        </authorList>
    </citation>
    <scope>NUCLEOTIDE SEQUENCE</scope>
</reference>
<name>A0A8S3C031_9BILA</name>
<feature type="non-terminal residue" evidence="1">
    <location>
        <position position="1"/>
    </location>
</feature>
<gene>
    <name evidence="1" type="ORF">SMN809_LOCUS49422</name>
</gene>